<dbReference type="eggNOG" id="KOG0017">
    <property type="taxonomic scope" value="Eukaryota"/>
</dbReference>
<dbReference type="Gramene" id="LPERR04G02060.3">
    <property type="protein sequence ID" value="LPERR04G02060.3"/>
    <property type="gene ID" value="LPERR04G02060"/>
</dbReference>
<dbReference type="HOGENOM" id="CLU_957672_0_0_1"/>
<reference evidence="2 3" key="2">
    <citation type="submission" date="2013-12" db="EMBL/GenBank/DDBJ databases">
        <authorList>
            <person name="Yu Y."/>
            <person name="Lee S."/>
            <person name="de Baynast K."/>
            <person name="Wissotski M."/>
            <person name="Liu L."/>
            <person name="Talag J."/>
            <person name="Goicoechea J."/>
            <person name="Angelova A."/>
            <person name="Jetty R."/>
            <person name="Kudrna D."/>
            <person name="Golser W."/>
            <person name="Rivera L."/>
            <person name="Zhang J."/>
            <person name="Wing R."/>
        </authorList>
    </citation>
    <scope>NUCLEOTIDE SEQUENCE</scope>
</reference>
<reference evidence="2 3" key="1">
    <citation type="submission" date="2012-08" db="EMBL/GenBank/DDBJ databases">
        <title>Oryza genome evolution.</title>
        <authorList>
            <person name="Wing R.A."/>
        </authorList>
    </citation>
    <scope>NUCLEOTIDE SEQUENCE</scope>
</reference>
<evidence type="ECO:0000313" key="3">
    <source>
        <dbReference type="Proteomes" id="UP000032180"/>
    </source>
</evidence>
<evidence type="ECO:0008006" key="4">
    <source>
        <dbReference type="Google" id="ProtNLM"/>
    </source>
</evidence>
<dbReference type="Gramene" id="LPERR04G02060.1">
    <property type="protein sequence ID" value="LPERR04G02060.1"/>
    <property type="gene ID" value="LPERR04G02060"/>
</dbReference>
<protein>
    <recommendedName>
        <fullName evidence="4">Retrotransposon gag domain-containing protein</fullName>
    </recommendedName>
</protein>
<keyword evidence="3" id="KW-1185">Reference proteome</keyword>
<dbReference type="PANTHER" id="PTHR35046">
    <property type="entry name" value="ZINC KNUCKLE (CCHC-TYPE) FAMILY PROTEIN"/>
    <property type="match status" value="1"/>
</dbReference>
<name>A0A0D9W2E7_9ORYZ</name>
<dbReference type="STRING" id="77586.A0A0D9W2E7"/>
<dbReference type="PANTHER" id="PTHR35046:SF9">
    <property type="entry name" value="RNA-DIRECTED DNA POLYMERASE"/>
    <property type="match status" value="1"/>
</dbReference>
<feature type="region of interest" description="Disordered" evidence="1">
    <location>
        <begin position="151"/>
        <end position="170"/>
    </location>
</feature>
<accession>A0A0D9W2E7</accession>
<evidence type="ECO:0000313" key="2">
    <source>
        <dbReference type="EnsemblPlants" id="LPERR04G02060.3"/>
    </source>
</evidence>
<dbReference type="EnsemblPlants" id="LPERR04G02060.3">
    <property type="protein sequence ID" value="LPERR04G02060.3"/>
    <property type="gene ID" value="LPERR04G02060"/>
</dbReference>
<dbReference type="AlphaFoldDB" id="A0A0D9W2E7"/>
<sequence length="291" mass="33049">MAFDADLSTPPMVSPPLTPWAALLRPALAWKYQLSTPPQAPSLFSPLPFPWGGLTTQPHPHPYHIQWLNDSEKVKVTQTSRVSFSIGSYDDSVDYDVVPMQACSFLLGRPWEYENNATHHGRSNKYTFVHKGKKITLLPLTPAEIVKDKRERAANAKKELDDKSENPQASDTASPLLHYGYILSSIPSYHGVDSDAYIEWEKGLDHIFAQCHMCERRKLRNVTSALIGSALIWWENLSMSSHDNLPRTWDDMKVLIREIFVNRLVVPTYNDDVHMLEEQPRAVPLACDTNI</sequence>
<dbReference type="Gramene" id="LPERR04G02060.2">
    <property type="protein sequence ID" value="LPERR04G02060.2"/>
    <property type="gene ID" value="LPERR04G02060"/>
</dbReference>
<dbReference type="EnsemblPlants" id="LPERR04G02060.2">
    <property type="protein sequence ID" value="LPERR04G02060.2"/>
    <property type="gene ID" value="LPERR04G02060"/>
</dbReference>
<dbReference type="CDD" id="cd00303">
    <property type="entry name" value="retropepsin_like"/>
    <property type="match status" value="1"/>
</dbReference>
<evidence type="ECO:0000256" key="1">
    <source>
        <dbReference type="SAM" id="MobiDB-lite"/>
    </source>
</evidence>
<feature type="compositionally biased region" description="Basic and acidic residues" evidence="1">
    <location>
        <begin position="151"/>
        <end position="165"/>
    </location>
</feature>
<proteinExistence type="predicted"/>
<dbReference type="Proteomes" id="UP000032180">
    <property type="component" value="Chromosome 4"/>
</dbReference>
<reference evidence="2" key="3">
    <citation type="submission" date="2015-04" db="UniProtKB">
        <authorList>
            <consortium name="EnsemblPlants"/>
        </authorList>
    </citation>
    <scope>IDENTIFICATION</scope>
</reference>
<organism evidence="2 3">
    <name type="scientific">Leersia perrieri</name>
    <dbReference type="NCBI Taxonomy" id="77586"/>
    <lineage>
        <taxon>Eukaryota</taxon>
        <taxon>Viridiplantae</taxon>
        <taxon>Streptophyta</taxon>
        <taxon>Embryophyta</taxon>
        <taxon>Tracheophyta</taxon>
        <taxon>Spermatophyta</taxon>
        <taxon>Magnoliopsida</taxon>
        <taxon>Liliopsida</taxon>
        <taxon>Poales</taxon>
        <taxon>Poaceae</taxon>
        <taxon>BOP clade</taxon>
        <taxon>Oryzoideae</taxon>
        <taxon>Oryzeae</taxon>
        <taxon>Oryzinae</taxon>
        <taxon>Leersia</taxon>
    </lineage>
</organism>
<dbReference type="EnsemblPlants" id="LPERR04G02060.1">
    <property type="protein sequence ID" value="LPERR04G02060.1"/>
    <property type="gene ID" value="LPERR04G02060"/>
</dbReference>